<keyword evidence="13" id="KW-1185">Reference proteome</keyword>
<feature type="transmembrane region" description="Helical" evidence="9">
    <location>
        <begin position="684"/>
        <end position="704"/>
    </location>
</feature>
<feature type="signal peptide" evidence="10">
    <location>
        <begin position="1"/>
        <end position="19"/>
    </location>
</feature>
<evidence type="ECO:0000256" key="3">
    <source>
        <dbReference type="ARBA" id="ARBA00022692"/>
    </source>
</evidence>
<evidence type="ECO:0000256" key="8">
    <source>
        <dbReference type="ARBA" id="ARBA00023224"/>
    </source>
</evidence>
<evidence type="ECO:0000256" key="7">
    <source>
        <dbReference type="ARBA" id="ARBA00023170"/>
    </source>
</evidence>
<dbReference type="SUPFAM" id="SSF63877">
    <property type="entry name" value="Methuselah ectodomain"/>
    <property type="match status" value="2"/>
</dbReference>
<keyword evidence="7" id="KW-0675">Receptor</keyword>
<keyword evidence="5" id="KW-0297">G-protein coupled receptor</keyword>
<evidence type="ECO:0000256" key="4">
    <source>
        <dbReference type="ARBA" id="ARBA00022989"/>
    </source>
</evidence>
<dbReference type="Gene3D" id="1.20.1070.10">
    <property type="entry name" value="Rhodopsin 7-helix transmembrane proteins"/>
    <property type="match status" value="2"/>
</dbReference>
<dbReference type="OrthoDB" id="6082634at2759"/>
<feature type="chain" id="PRO_5035717420" description="G-protein coupled receptors family 2 profile 2 domain-containing protein" evidence="10">
    <location>
        <begin position="20"/>
        <end position="852"/>
    </location>
</feature>
<feature type="transmembrane region" description="Helical" evidence="9">
    <location>
        <begin position="814"/>
        <end position="835"/>
    </location>
</feature>
<comment type="caution">
    <text evidence="12">The sequence shown here is derived from an EMBL/GenBank/DDBJ whole genome shotgun (WGS) entry which is preliminary data.</text>
</comment>
<dbReference type="EMBL" id="CADEPI010000394">
    <property type="protein sequence ID" value="CAB3385122.1"/>
    <property type="molecule type" value="Genomic_DNA"/>
</dbReference>
<dbReference type="InterPro" id="IPR017981">
    <property type="entry name" value="GPCR_2-like_7TM"/>
</dbReference>
<dbReference type="PANTHER" id="PTHR47154">
    <property type="entry name" value="G-PROTEIN COUPLED RECEPTOR MTH-RELATED"/>
    <property type="match status" value="1"/>
</dbReference>
<feature type="transmembrane region" description="Helical" evidence="9">
    <location>
        <begin position="577"/>
        <end position="601"/>
    </location>
</feature>
<evidence type="ECO:0000256" key="5">
    <source>
        <dbReference type="ARBA" id="ARBA00023040"/>
    </source>
</evidence>
<feature type="transmembrane region" description="Helical" evidence="9">
    <location>
        <begin position="285"/>
        <end position="309"/>
    </location>
</feature>
<keyword evidence="3 9" id="KW-0812">Transmembrane</keyword>
<evidence type="ECO:0000256" key="2">
    <source>
        <dbReference type="ARBA" id="ARBA00008979"/>
    </source>
</evidence>
<feature type="transmembrane region" description="Helical" evidence="9">
    <location>
        <begin position="255"/>
        <end position="273"/>
    </location>
</feature>
<dbReference type="InterPro" id="IPR000832">
    <property type="entry name" value="GPCR_2_secretin-like"/>
</dbReference>
<dbReference type="SUPFAM" id="SSF81321">
    <property type="entry name" value="Family A G protein-coupled receptor-like"/>
    <property type="match status" value="1"/>
</dbReference>
<organism evidence="12 13">
    <name type="scientific">Cloeon dipterum</name>
    <dbReference type="NCBI Taxonomy" id="197152"/>
    <lineage>
        <taxon>Eukaryota</taxon>
        <taxon>Metazoa</taxon>
        <taxon>Ecdysozoa</taxon>
        <taxon>Arthropoda</taxon>
        <taxon>Hexapoda</taxon>
        <taxon>Insecta</taxon>
        <taxon>Pterygota</taxon>
        <taxon>Palaeoptera</taxon>
        <taxon>Ephemeroptera</taxon>
        <taxon>Pisciforma</taxon>
        <taxon>Baetidae</taxon>
        <taxon>Cloeon</taxon>
    </lineage>
</organism>
<feature type="transmembrane region" description="Helical" evidence="9">
    <location>
        <begin position="787"/>
        <end position="808"/>
    </location>
</feature>
<keyword evidence="4 9" id="KW-1133">Transmembrane helix</keyword>
<dbReference type="InterPro" id="IPR036272">
    <property type="entry name" value="Methuselah_N_sf"/>
</dbReference>
<evidence type="ECO:0000256" key="6">
    <source>
        <dbReference type="ARBA" id="ARBA00023136"/>
    </source>
</evidence>
<dbReference type="Pfam" id="PF00002">
    <property type="entry name" value="7tm_2"/>
    <property type="match status" value="1"/>
</dbReference>
<name>A0A8S1DX23_9INSE</name>
<dbReference type="Pfam" id="PF06652">
    <property type="entry name" value="Methuselah_N"/>
    <property type="match status" value="1"/>
</dbReference>
<sequence>MSRATAAAILTSCIFLAGCVSPEAKVARPCDTSASIAVESEDAVIVKGYLGLHDGTLYPPGAFWREESGRWRVCPCKIRPCIRYCPEELFDANNRSSYNARISVWINDQPRRVLPKSQFYVIHEAECARSQPVEGHTFRVLANGSLTLKEELLTLEEFCIVPQKYGDIPVTYRCFVEKDTASVKLVIFSSISAAFLILTIAILCVHAYKSNSLHVRSLICLASCLLFSFLAQIISEEFDGAEERVICSASGYLNYCFNLSFHFWLNVICVQIYRSRLTQHHREFVALSIYAWGVPFAALLVALCLDLTLDPHWSFVPGFGTFSCWFKGTFSKAIFLDAAIVWLSIFNIVLLTGSLKLLREQRNSASQHLLTQNVRPLESRVINANHLGVCIALEMKASIFSTLLVLELASGTNFCDEKLRKSVTDAVELGNGTLLSTTDGVQYPNGTFWKEGEGSWSVCPCLFHSCIRVCEQGFANDIISHFGQNDDVHETIYWLEIFEKNATPKDVFLQVPLAKCSEMADILEKDTFKIFSNGQLKVENQTLHPEQYCVHFMDGSSLSVQVIRCMEGMIEEHQLKFILYPPFFVLSSIFLILTVFAFVITPEFRSFHAKCVVCHSACMAVAFIALTVNYLHRITEFYKICFTIGYTILYSFLASMFWLNAMSIDIYLTFKGFVRTQGSHIKKLTIYSFGTPMAIVAVAMAFNLANNENSAFNAKIGEKLCWIESDSAAILIFLHGPTLILLLANVALFSATAFNVTRTRQESARAMKQANSRVHLTRKQEKQRLKLYLKVSLLMGFTWITEVLNSVVGGDDLYWYFTDIVNASRGILIFWLFVLANKKIRKSLLDKFWKSQ</sequence>
<dbReference type="Proteomes" id="UP000494165">
    <property type="component" value="Unassembled WGS sequence"/>
</dbReference>
<feature type="transmembrane region" description="Helical" evidence="9">
    <location>
        <begin position="740"/>
        <end position="757"/>
    </location>
</feature>
<accession>A0A8S1DX23</accession>
<evidence type="ECO:0000256" key="1">
    <source>
        <dbReference type="ARBA" id="ARBA00004141"/>
    </source>
</evidence>
<keyword evidence="10" id="KW-0732">Signal</keyword>
<dbReference type="PANTHER" id="PTHR47154:SF2">
    <property type="entry name" value="G-PROTEIN COUPLED RECEPTOR MTH-RELATED"/>
    <property type="match status" value="1"/>
</dbReference>
<feature type="transmembrane region" description="Helical" evidence="9">
    <location>
        <begin position="329"/>
        <end position="352"/>
    </location>
</feature>
<evidence type="ECO:0000256" key="9">
    <source>
        <dbReference type="SAM" id="Phobius"/>
    </source>
</evidence>
<comment type="similarity">
    <text evidence="2">Belongs to the G-protein coupled receptor 2 family. Mth subfamily.</text>
</comment>
<dbReference type="PROSITE" id="PS51257">
    <property type="entry name" value="PROKAR_LIPOPROTEIN"/>
    <property type="match status" value="1"/>
</dbReference>
<dbReference type="GO" id="GO:0007166">
    <property type="term" value="P:cell surface receptor signaling pathway"/>
    <property type="evidence" value="ECO:0007669"/>
    <property type="project" value="InterPro"/>
</dbReference>
<evidence type="ECO:0000313" key="13">
    <source>
        <dbReference type="Proteomes" id="UP000494165"/>
    </source>
</evidence>
<feature type="domain" description="G-protein coupled receptors family 2 profile 2" evidence="11">
    <location>
        <begin position="579"/>
        <end position="837"/>
    </location>
</feature>
<feature type="transmembrane region" description="Helical" evidence="9">
    <location>
        <begin position="185"/>
        <end position="208"/>
    </location>
</feature>
<dbReference type="AlphaFoldDB" id="A0A8S1DX23"/>
<feature type="transmembrane region" description="Helical" evidence="9">
    <location>
        <begin position="215"/>
        <end position="235"/>
    </location>
</feature>
<dbReference type="InterPro" id="IPR010596">
    <property type="entry name" value="Methuselah_N_dom"/>
</dbReference>
<reference evidence="12 13" key="1">
    <citation type="submission" date="2020-04" db="EMBL/GenBank/DDBJ databases">
        <authorList>
            <person name="Alioto T."/>
            <person name="Alioto T."/>
            <person name="Gomez Garrido J."/>
        </authorList>
    </citation>
    <scope>NUCLEOTIDE SEQUENCE [LARGE SCALE GENOMIC DNA]</scope>
</reference>
<keyword evidence="6 9" id="KW-0472">Membrane</keyword>
<dbReference type="GO" id="GO:0008528">
    <property type="term" value="F:G protein-coupled peptide receptor activity"/>
    <property type="evidence" value="ECO:0007669"/>
    <property type="project" value="TreeGrafter"/>
</dbReference>
<gene>
    <name evidence="12" type="ORF">CLODIP_2_CD09183</name>
</gene>
<dbReference type="CDD" id="cd15039">
    <property type="entry name" value="7tmB3_Methuselah-like"/>
    <property type="match status" value="1"/>
</dbReference>
<feature type="transmembrane region" description="Helical" evidence="9">
    <location>
        <begin position="640"/>
        <end position="664"/>
    </location>
</feature>
<proteinExistence type="inferred from homology"/>
<protein>
    <recommendedName>
        <fullName evidence="11">G-protein coupled receptors family 2 profile 2 domain-containing protein</fullName>
    </recommendedName>
</protein>
<keyword evidence="8" id="KW-0807">Transducer</keyword>
<dbReference type="GO" id="GO:0005886">
    <property type="term" value="C:plasma membrane"/>
    <property type="evidence" value="ECO:0007669"/>
    <property type="project" value="TreeGrafter"/>
</dbReference>
<dbReference type="PROSITE" id="PS50261">
    <property type="entry name" value="G_PROTEIN_RECEP_F2_4"/>
    <property type="match status" value="1"/>
</dbReference>
<evidence type="ECO:0000313" key="12">
    <source>
        <dbReference type="EMBL" id="CAB3385122.1"/>
    </source>
</evidence>
<evidence type="ECO:0000259" key="11">
    <source>
        <dbReference type="PROSITE" id="PS50261"/>
    </source>
</evidence>
<comment type="subcellular location">
    <subcellularLocation>
        <location evidence="1">Membrane</location>
        <topology evidence="1">Multi-pass membrane protein</topology>
    </subcellularLocation>
</comment>
<evidence type="ECO:0000256" key="10">
    <source>
        <dbReference type="SAM" id="SignalP"/>
    </source>
</evidence>
<dbReference type="InterPro" id="IPR051384">
    <property type="entry name" value="Mth_GPCR"/>
</dbReference>